<protein>
    <recommendedName>
        <fullName evidence="4">Late embryogenesis abundant protein LEA-2 subgroup domain-containing protein</fullName>
    </recommendedName>
</protein>
<evidence type="ECO:0000313" key="2">
    <source>
        <dbReference type="EMBL" id="PPQ77555.1"/>
    </source>
</evidence>
<dbReference type="Proteomes" id="UP000283269">
    <property type="component" value="Unassembled WGS sequence"/>
</dbReference>
<dbReference type="EMBL" id="NHYD01003437">
    <property type="protein sequence ID" value="PPQ77555.1"/>
    <property type="molecule type" value="Genomic_DNA"/>
</dbReference>
<keyword evidence="3" id="KW-1185">Reference proteome</keyword>
<sequence>MARFNKLLAFLGGFLVAVNAAPATSDSNILTPADIINALGVGLVKDINAFITLDSLTTNIISVNFDVKNPLAIELTLDSVSAVAGLNGTTFATFTHKFPAPGLVVPPLATKNSGTINNVMLPQGAEASLVIIPFGILDLPDTNANVRAFTIDGFFGTPIPLDGLKQTAVPTNLVAASTSASPATQAADLGIADIINALGVGLVKDINAFVTLESLTTNVISVNFDVKNPLPIELTLDSVDAVAGLNGTIFATFSHTFAKPGLVVPPLGTKNSGTINNVLLPQGADASLAIIPFQILDLPNTNANVRAATIAGVLGIPITLTGLKQTAVPTNYTLELD</sequence>
<dbReference type="AlphaFoldDB" id="A0A409WGD2"/>
<evidence type="ECO:0000313" key="3">
    <source>
        <dbReference type="Proteomes" id="UP000283269"/>
    </source>
</evidence>
<keyword evidence="1" id="KW-0732">Signal</keyword>
<accession>A0A409WGD2</accession>
<dbReference type="InParanoid" id="A0A409WGD2"/>
<gene>
    <name evidence="2" type="ORF">CVT25_011415</name>
</gene>
<name>A0A409WGD2_PSICY</name>
<proteinExistence type="predicted"/>
<reference evidence="2 3" key="1">
    <citation type="journal article" date="2018" name="Evol. Lett.">
        <title>Horizontal gene cluster transfer increased hallucinogenic mushroom diversity.</title>
        <authorList>
            <person name="Reynolds H.T."/>
            <person name="Vijayakumar V."/>
            <person name="Gluck-Thaler E."/>
            <person name="Korotkin H.B."/>
            <person name="Matheny P.B."/>
            <person name="Slot J.C."/>
        </authorList>
    </citation>
    <scope>NUCLEOTIDE SEQUENCE [LARGE SCALE GENOMIC DNA]</scope>
    <source>
        <strain evidence="2 3">2631</strain>
    </source>
</reference>
<comment type="caution">
    <text evidence="2">The sequence shown here is derived from an EMBL/GenBank/DDBJ whole genome shotgun (WGS) entry which is preliminary data.</text>
</comment>
<organism evidence="2 3">
    <name type="scientific">Psilocybe cyanescens</name>
    <dbReference type="NCBI Taxonomy" id="93625"/>
    <lineage>
        <taxon>Eukaryota</taxon>
        <taxon>Fungi</taxon>
        <taxon>Dikarya</taxon>
        <taxon>Basidiomycota</taxon>
        <taxon>Agaricomycotina</taxon>
        <taxon>Agaricomycetes</taxon>
        <taxon>Agaricomycetidae</taxon>
        <taxon>Agaricales</taxon>
        <taxon>Agaricineae</taxon>
        <taxon>Strophariaceae</taxon>
        <taxon>Psilocybe</taxon>
    </lineage>
</organism>
<dbReference type="OrthoDB" id="3251634at2759"/>
<evidence type="ECO:0000256" key="1">
    <source>
        <dbReference type="SAM" id="SignalP"/>
    </source>
</evidence>
<feature type="signal peptide" evidence="1">
    <location>
        <begin position="1"/>
        <end position="20"/>
    </location>
</feature>
<evidence type="ECO:0008006" key="4">
    <source>
        <dbReference type="Google" id="ProtNLM"/>
    </source>
</evidence>
<feature type="chain" id="PRO_5019355497" description="Late embryogenesis abundant protein LEA-2 subgroup domain-containing protein" evidence="1">
    <location>
        <begin position="21"/>
        <end position="337"/>
    </location>
</feature>